<evidence type="ECO:0000313" key="3">
    <source>
        <dbReference type="Proteomes" id="UP001189429"/>
    </source>
</evidence>
<feature type="non-terminal residue" evidence="2">
    <location>
        <position position="1"/>
    </location>
</feature>
<feature type="compositionally biased region" description="Basic and acidic residues" evidence="1">
    <location>
        <begin position="445"/>
        <end position="455"/>
    </location>
</feature>
<feature type="compositionally biased region" description="Basic and acidic residues" evidence="1">
    <location>
        <begin position="374"/>
        <end position="388"/>
    </location>
</feature>
<feature type="region of interest" description="Disordered" evidence="1">
    <location>
        <begin position="424"/>
        <end position="455"/>
    </location>
</feature>
<feature type="compositionally biased region" description="Low complexity" evidence="1">
    <location>
        <begin position="389"/>
        <end position="399"/>
    </location>
</feature>
<feature type="compositionally biased region" description="Low complexity" evidence="1">
    <location>
        <begin position="428"/>
        <end position="438"/>
    </location>
</feature>
<accession>A0ABN9TZS6</accession>
<evidence type="ECO:0000256" key="1">
    <source>
        <dbReference type="SAM" id="MobiDB-lite"/>
    </source>
</evidence>
<dbReference type="Proteomes" id="UP001189429">
    <property type="component" value="Unassembled WGS sequence"/>
</dbReference>
<protein>
    <submittedName>
        <fullName evidence="2">Uncharacterized protein</fullName>
    </submittedName>
</protein>
<dbReference type="EMBL" id="CAUYUJ010015266">
    <property type="protein sequence ID" value="CAK0851706.1"/>
    <property type="molecule type" value="Genomic_DNA"/>
</dbReference>
<proteinExistence type="predicted"/>
<sequence length="1179" mass="131293">VPAWIRQACDVFNPEIKSLDDVVGKNRTLQEKREFVDYWFLRGSGDELIRPVTSKNEWAFKRDVENKGRGDKGSIQKRKESFLRSGLLPTRGGPFLYEHDDSMRTEEYLVGHWATFLEGCECVFRENPDHVHMVKMRKEGIAHSRVYLRRTPAYARSFIAELGNAEADVLTLTTPIEMWQCTDRTVASFEAHKEKNKITVKSMGTQSLYEDEHFKIANAVYPGRWGTSKNYYTRCAAFRRESQKIEVTSGPYRGDSLWRAIEKAFMEFGDFTNMDPKLVKNVVLSADALVKVLKDAPRGPETIVDILLLMIPTEDVLGRSPLLPNGVGLLDMTLTDQHVRELLKTMENTAVFEKLKEGSKLTRQKQTALLKKQAKADMTEKKKKERQQAKAAADAARAKPTSRAKGKLNIKKAFKDKIAQKMQDAKRGASGASSSAVATPIEDEITTKRKGDDGDVDQLKITDKDKTRLELIYETEAYLTWLDQRQAFKARSLKLATLKACFTGSCAVMVNGLPRVIKGWFALRLLFRNHVCRSAKLQPRPSEEAWNASLCADLHKEIQDGFLEQDVAEAPANRAATVDEIVGLMRASETTEIVAAMKTFFKSHNTSMPISTQCIPARLANEALMKLMEFSNSSADVEEPEKGKQIAVFAATSVADSVVAEVPVEWDDVMKILDSAKQHGLIEKLPRDVTDSIAEIVDMNTNFLRAIRSQIFFHILKSIGAMTYVSVSPPATQKAAKSVRFPYLPMHCQRVVHELFDSYNIASVGKDTLAEKPAFLSQLVTGMSPEGDVIGLSFVEAAGKWMSELVDVDMFICANGGQHFLEKKTTFLEKIKKASAESMKRQLASEGIKIKTTITRQIELFQSNRDAVVEEIVAAYDQLHQTEAEAALLYAKTSEIAIQRLSEKHGGSPPVRAPETAESKKDGDAVAVIEVKNPVLIPIGNWWRALLMQEGAEQHVILKGIVASAQTKISEVMMHHVAAYGTNQEVNGLCVKHADPREASTPNKKIKLEVHRVELANKSDRKDVNLPFWGKVVCEGEAVAINKAMCLPIGDNNGAGPKLYIEGLANNLRRSDGCLAWAIAPLPVKKGGAKEADEGSAKKKAATATAKTEAAVATHIIDYMDLQWTMADQTYTYTLPYLKDNPDHAEFFGKCHRATSPWDLGEVVKRECSSKELRTFLTS</sequence>
<feature type="region of interest" description="Disordered" evidence="1">
    <location>
        <begin position="372"/>
        <end position="406"/>
    </location>
</feature>
<comment type="caution">
    <text evidence="2">The sequence shown here is derived from an EMBL/GenBank/DDBJ whole genome shotgun (WGS) entry which is preliminary data.</text>
</comment>
<reference evidence="2" key="1">
    <citation type="submission" date="2023-10" db="EMBL/GenBank/DDBJ databases">
        <authorList>
            <person name="Chen Y."/>
            <person name="Shah S."/>
            <person name="Dougan E. K."/>
            <person name="Thang M."/>
            <person name="Chan C."/>
        </authorList>
    </citation>
    <scope>NUCLEOTIDE SEQUENCE [LARGE SCALE GENOMIC DNA]</scope>
</reference>
<name>A0ABN9TZS6_9DINO</name>
<evidence type="ECO:0000313" key="2">
    <source>
        <dbReference type="EMBL" id="CAK0851706.1"/>
    </source>
</evidence>
<organism evidence="2 3">
    <name type="scientific">Prorocentrum cordatum</name>
    <dbReference type="NCBI Taxonomy" id="2364126"/>
    <lineage>
        <taxon>Eukaryota</taxon>
        <taxon>Sar</taxon>
        <taxon>Alveolata</taxon>
        <taxon>Dinophyceae</taxon>
        <taxon>Prorocentrales</taxon>
        <taxon>Prorocentraceae</taxon>
        <taxon>Prorocentrum</taxon>
    </lineage>
</organism>
<gene>
    <name evidence="2" type="ORF">PCOR1329_LOCUS43794</name>
</gene>
<keyword evidence="3" id="KW-1185">Reference proteome</keyword>